<comment type="caution">
    <text evidence="8">The sequence shown here is derived from an EMBL/GenBank/DDBJ whole genome shotgun (WGS) entry which is preliminary data.</text>
</comment>
<dbReference type="InterPro" id="IPR052902">
    <property type="entry name" value="ABC-2_transporter"/>
</dbReference>
<keyword evidence="3 6" id="KW-1133">Transmembrane helix</keyword>
<comment type="subcellular location">
    <subcellularLocation>
        <location evidence="6">Cell membrane</location>
        <topology evidence="6">Multi-pass membrane protein</topology>
    </subcellularLocation>
    <subcellularLocation>
        <location evidence="1">Membrane</location>
        <topology evidence="1">Multi-pass membrane protein</topology>
    </subcellularLocation>
</comment>
<feature type="transmembrane region" description="Helical" evidence="6">
    <location>
        <begin position="73"/>
        <end position="95"/>
    </location>
</feature>
<evidence type="ECO:0000256" key="4">
    <source>
        <dbReference type="ARBA" id="ARBA00023136"/>
    </source>
</evidence>
<keyword evidence="5" id="KW-0046">Antibiotic resistance</keyword>
<dbReference type="PANTHER" id="PTHR43027:SF2">
    <property type="entry name" value="TRANSPORT PERMEASE PROTEIN"/>
    <property type="match status" value="1"/>
</dbReference>
<feature type="transmembrane region" description="Helical" evidence="6">
    <location>
        <begin position="152"/>
        <end position="173"/>
    </location>
</feature>
<evidence type="ECO:0000256" key="1">
    <source>
        <dbReference type="ARBA" id="ARBA00004141"/>
    </source>
</evidence>
<name>A0ABU3QNG1_9ACTN</name>
<dbReference type="EMBL" id="JAWCTQ010000025">
    <property type="protein sequence ID" value="MDT9684288.1"/>
    <property type="molecule type" value="Genomic_DNA"/>
</dbReference>
<protein>
    <recommendedName>
        <fullName evidence="6">Transport permease protein</fullName>
    </recommendedName>
</protein>
<evidence type="ECO:0000256" key="6">
    <source>
        <dbReference type="RuleBase" id="RU361157"/>
    </source>
</evidence>
<comment type="similarity">
    <text evidence="6">Belongs to the ABC-2 integral membrane protein family.</text>
</comment>
<sequence length="262" mass="27268">MTTTTRPRPAARPVTARGGATAVLKAEARLFLREPAALFWILVFPTALLCVLGAIPSFREPSPDLGGLRVVDLYVPIALLLALITAGIQSMPPVLTGYRERGILRRMSTTPVRPVALVGAQIALHGAAVAVSALLALAVGRIVFGVALPGHVPGYLVAFVLAASAALALGGTVSAVSRTTKITQAVGSAVFFPAMFTSGVWLPVAAMPDALQRIVLLTPLGAAARALDQAAAGGWPDGTLLAIMALWAVLLTVAAQRWFRWE</sequence>
<feature type="transmembrane region" description="Helical" evidence="6">
    <location>
        <begin position="185"/>
        <end position="204"/>
    </location>
</feature>
<evidence type="ECO:0000256" key="3">
    <source>
        <dbReference type="ARBA" id="ARBA00022989"/>
    </source>
</evidence>
<dbReference type="PIRSF" id="PIRSF006648">
    <property type="entry name" value="DrrB"/>
    <property type="match status" value="1"/>
</dbReference>
<feature type="transmembrane region" description="Helical" evidence="6">
    <location>
        <begin position="239"/>
        <end position="259"/>
    </location>
</feature>
<dbReference type="Pfam" id="PF01061">
    <property type="entry name" value="ABC2_membrane"/>
    <property type="match status" value="1"/>
</dbReference>
<dbReference type="PRINTS" id="PR00164">
    <property type="entry name" value="ABC2TRNSPORT"/>
</dbReference>
<evidence type="ECO:0000313" key="8">
    <source>
        <dbReference type="EMBL" id="MDT9684288.1"/>
    </source>
</evidence>
<reference evidence="8 9" key="1">
    <citation type="submission" date="2023-09" db="EMBL/GenBank/DDBJ databases">
        <title>Streptomyces sp. nov.: A antagonism against Alternaria gaisen Producing Streptochlin, Isolated from Tamarix root soil.</title>
        <authorList>
            <person name="Chen Y."/>
        </authorList>
    </citation>
    <scope>NUCLEOTIDE SEQUENCE [LARGE SCALE GENOMIC DNA]</scope>
    <source>
        <strain evidence="8 9">TRM76323</strain>
    </source>
</reference>
<dbReference type="InterPro" id="IPR013525">
    <property type="entry name" value="ABC2_TM"/>
</dbReference>
<dbReference type="PANTHER" id="PTHR43027">
    <property type="entry name" value="DOXORUBICIN RESISTANCE ABC TRANSPORTER PERMEASE PROTEIN DRRC-RELATED"/>
    <property type="match status" value="1"/>
</dbReference>
<dbReference type="InterPro" id="IPR047817">
    <property type="entry name" value="ABC2_TM_bact-type"/>
</dbReference>
<proteinExistence type="inferred from homology"/>
<feature type="transmembrane region" description="Helical" evidence="6">
    <location>
        <begin position="37"/>
        <end position="58"/>
    </location>
</feature>
<dbReference type="RefSeq" id="WP_315879345.1">
    <property type="nucleotide sequence ID" value="NZ_JAWCTQ010000025.1"/>
</dbReference>
<dbReference type="Proteomes" id="UP001250181">
    <property type="component" value="Unassembled WGS sequence"/>
</dbReference>
<evidence type="ECO:0000256" key="5">
    <source>
        <dbReference type="ARBA" id="ARBA00023251"/>
    </source>
</evidence>
<evidence type="ECO:0000313" key="9">
    <source>
        <dbReference type="Proteomes" id="UP001250181"/>
    </source>
</evidence>
<keyword evidence="6" id="KW-1003">Cell membrane</keyword>
<organism evidence="8 9">
    <name type="scientific">Streptomyces tamarix</name>
    <dbReference type="NCBI Taxonomy" id="3078565"/>
    <lineage>
        <taxon>Bacteria</taxon>
        <taxon>Bacillati</taxon>
        <taxon>Actinomycetota</taxon>
        <taxon>Actinomycetes</taxon>
        <taxon>Kitasatosporales</taxon>
        <taxon>Streptomycetaceae</taxon>
        <taxon>Streptomyces</taxon>
    </lineage>
</organism>
<dbReference type="PROSITE" id="PS51012">
    <property type="entry name" value="ABC_TM2"/>
    <property type="match status" value="1"/>
</dbReference>
<evidence type="ECO:0000259" key="7">
    <source>
        <dbReference type="PROSITE" id="PS51012"/>
    </source>
</evidence>
<keyword evidence="2 6" id="KW-0812">Transmembrane</keyword>
<keyword evidence="9" id="KW-1185">Reference proteome</keyword>
<dbReference type="InterPro" id="IPR000412">
    <property type="entry name" value="ABC_2_transport"/>
</dbReference>
<feature type="domain" description="ABC transmembrane type-2" evidence="7">
    <location>
        <begin position="36"/>
        <end position="262"/>
    </location>
</feature>
<evidence type="ECO:0000256" key="2">
    <source>
        <dbReference type="ARBA" id="ARBA00022692"/>
    </source>
</evidence>
<keyword evidence="4 6" id="KW-0472">Membrane</keyword>
<gene>
    <name evidence="8" type="ORF">RND61_19805</name>
</gene>
<feature type="transmembrane region" description="Helical" evidence="6">
    <location>
        <begin position="115"/>
        <end position="140"/>
    </location>
</feature>
<accession>A0ABU3QNG1</accession>
<keyword evidence="6" id="KW-0813">Transport</keyword>